<feature type="transmembrane region" description="Helical" evidence="2">
    <location>
        <begin position="104"/>
        <end position="123"/>
    </location>
</feature>
<keyword evidence="2" id="KW-0812">Transmembrane</keyword>
<dbReference type="EMBL" id="GAMD01001862">
    <property type="protein sequence ID" value="JAA99728.1"/>
    <property type="molecule type" value="mRNA"/>
</dbReference>
<feature type="transmembrane region" description="Helical" evidence="2">
    <location>
        <begin position="217"/>
        <end position="240"/>
    </location>
</feature>
<name>T1E8V5_ANOAQ</name>
<evidence type="ECO:0000313" key="3">
    <source>
        <dbReference type="EMBL" id="JAA99728.1"/>
    </source>
</evidence>
<reference evidence="3" key="1">
    <citation type="submission" date="2013-07" db="EMBL/GenBank/DDBJ databases">
        <title>Transcriptome sequencing and developmental regulation of gene expression in Anopheles aquasalis.</title>
        <authorList>
            <consortium name="Brazilian Malaria Network (MCT/CNPq/MS/SCTIE/DECIT/PRONEX 555648/2009-5) and Research Network on Bioactive Molecules from Arthropod Vectors (NAP-MOBIARVE"/>
            <consortium name="University of Sao Paulo)"/>
            <person name="Marinotti O."/>
            <person name="Ribeiro J.M.C."/>
            <person name="Costa-da-Silva A.L."/>
            <person name="Silva M.C.P."/>
            <person name="Lopes A.R."/>
            <person name="Barros M.S."/>
            <person name="Sa-Nunes A."/>
            <person name="Konjin B.B."/>
            <person name="Carvalho E."/>
            <person name="Suesdek L."/>
            <person name="Silva-Neto M.A.C."/>
            <person name="Capurro M.L."/>
        </authorList>
    </citation>
    <scope>NUCLEOTIDE SEQUENCE</scope>
    <source>
        <tissue evidence="3">Whole body</tissue>
    </source>
</reference>
<organism evidence="3">
    <name type="scientific">Anopheles aquasalis</name>
    <name type="common">Malaria mosquito</name>
    <dbReference type="NCBI Taxonomy" id="42839"/>
    <lineage>
        <taxon>Eukaryota</taxon>
        <taxon>Metazoa</taxon>
        <taxon>Ecdysozoa</taxon>
        <taxon>Arthropoda</taxon>
        <taxon>Hexapoda</taxon>
        <taxon>Insecta</taxon>
        <taxon>Pterygota</taxon>
        <taxon>Neoptera</taxon>
        <taxon>Endopterygota</taxon>
        <taxon>Diptera</taxon>
        <taxon>Nematocera</taxon>
        <taxon>Culicoidea</taxon>
        <taxon>Culicidae</taxon>
        <taxon>Anophelinae</taxon>
        <taxon>Anopheles</taxon>
    </lineage>
</organism>
<keyword evidence="2" id="KW-1133">Transmembrane helix</keyword>
<feature type="compositionally biased region" description="Polar residues" evidence="1">
    <location>
        <begin position="436"/>
        <end position="450"/>
    </location>
</feature>
<feature type="compositionally biased region" description="Polar residues" evidence="1">
    <location>
        <begin position="408"/>
        <end position="419"/>
    </location>
</feature>
<accession>T1E8V5</accession>
<sequence>CINSCGRLLSSNSNRSDHRFLNFRSFDRGGGGGGGGHFCNRGSGGSHFNRGSSSSSDRFGRFRCTCFSCSRCGFLNNGGCSSSNSCCCCGGGSGTILGGLLRDLLTLAVDALFVLLLFGRLLLVFLVKGQAAERPLLFGLLCLLAGLICGGFAVIQRLIIAAVFERFVVCIGFRAFLVRGGGYGGGTRIAATSVATLFVCLLCAGVLFVFGRIALYLLLAFAFVVLSIAVDLCLQLINIVDFFQLSGSLRHDAVLSRVCSYVDGALALCLTHGTLLIDLSSIVLGKKKQRKAALRRIRSMCLLGTQLVVGVNLLPQTPHAKPHNSAFHTNCASTSPGRSISILITRSHSPRKETSGSHWLEVFEKAHNLLKKNTRTIFVAAYTVGIGPTAGRALAGRAHVSLHPRATTDASDQNFSTKAAAQEEENGKKTKREKANSTSGATLTRENTTT</sequence>
<dbReference type="AlphaFoldDB" id="T1E8V5"/>
<evidence type="ECO:0000256" key="2">
    <source>
        <dbReference type="SAM" id="Phobius"/>
    </source>
</evidence>
<feature type="transmembrane region" description="Helical" evidence="2">
    <location>
        <begin position="189"/>
        <end position="210"/>
    </location>
</feature>
<protein>
    <submittedName>
        <fullName evidence="3">Uncharacterized protein</fullName>
    </submittedName>
</protein>
<feature type="transmembrane region" description="Helical" evidence="2">
    <location>
        <begin position="135"/>
        <end position="153"/>
    </location>
</feature>
<evidence type="ECO:0000256" key="1">
    <source>
        <dbReference type="SAM" id="MobiDB-lite"/>
    </source>
</evidence>
<feature type="non-terminal residue" evidence="3">
    <location>
        <position position="450"/>
    </location>
</feature>
<proteinExistence type="evidence at transcript level"/>
<keyword evidence="2" id="KW-0472">Membrane</keyword>
<feature type="region of interest" description="Disordered" evidence="1">
    <location>
        <begin position="405"/>
        <end position="450"/>
    </location>
</feature>
<feature type="non-terminal residue" evidence="3">
    <location>
        <position position="1"/>
    </location>
</feature>